<feature type="signal peptide" evidence="2">
    <location>
        <begin position="1"/>
        <end position="28"/>
    </location>
</feature>
<proteinExistence type="predicted"/>
<organism evidence="3 4">
    <name type="scientific">Streptomyces iconiensis</name>
    <dbReference type="NCBI Taxonomy" id="1384038"/>
    <lineage>
        <taxon>Bacteria</taxon>
        <taxon>Bacillati</taxon>
        <taxon>Actinomycetota</taxon>
        <taxon>Actinomycetes</taxon>
        <taxon>Kitasatosporales</taxon>
        <taxon>Streptomycetaceae</taxon>
        <taxon>Streptomyces</taxon>
    </lineage>
</organism>
<evidence type="ECO:0000313" key="4">
    <source>
        <dbReference type="Proteomes" id="UP001214441"/>
    </source>
</evidence>
<keyword evidence="4" id="KW-1185">Reference proteome</keyword>
<name>A0ABT6ZUX8_9ACTN</name>
<feature type="chain" id="PRO_5046155478" description="Lipoprotein" evidence="2">
    <location>
        <begin position="29"/>
        <end position="229"/>
    </location>
</feature>
<keyword evidence="2" id="KW-0732">Signal</keyword>
<comment type="caution">
    <text evidence="3">The sequence shown here is derived from an EMBL/GenBank/DDBJ whole genome shotgun (WGS) entry which is preliminary data.</text>
</comment>
<sequence length="229" mass="23354">MTTHRTRRTFRSAGLVALAAAAAFSLTACQDGDTDAAATGKDPVSASRSADDGASSGAKNSEGSEGKGQKGTETEASSASRDSTPSGAGEAASPARTEKLADGSTAEISELGEQRYRAKIVNDGDVLATLETKGHDAGLDANGMYVLLSLDGKIHSWMGGEHTGPGTFSLEGGWKAKVTKLSDGRFRARILGEDGSVMATLNANQRDVGVDANGVPIVLSSRGVISSHA</sequence>
<dbReference type="InterPro" id="IPR006311">
    <property type="entry name" value="TAT_signal"/>
</dbReference>
<feature type="compositionally biased region" description="Low complexity" evidence="1">
    <location>
        <begin position="35"/>
        <end position="58"/>
    </location>
</feature>
<dbReference type="EMBL" id="JANCPR020000010">
    <property type="protein sequence ID" value="MDJ1132657.1"/>
    <property type="molecule type" value="Genomic_DNA"/>
</dbReference>
<evidence type="ECO:0000313" key="3">
    <source>
        <dbReference type="EMBL" id="MDJ1132657.1"/>
    </source>
</evidence>
<dbReference type="PROSITE" id="PS51257">
    <property type="entry name" value="PROKAR_LIPOPROTEIN"/>
    <property type="match status" value="1"/>
</dbReference>
<dbReference type="Proteomes" id="UP001214441">
    <property type="component" value="Unassembled WGS sequence"/>
</dbReference>
<dbReference type="RefSeq" id="WP_274045003.1">
    <property type="nucleotide sequence ID" value="NZ_JANCPR020000010.1"/>
</dbReference>
<accession>A0ABT6ZUX8</accession>
<feature type="compositionally biased region" description="Basic and acidic residues" evidence="1">
    <location>
        <begin position="62"/>
        <end position="73"/>
    </location>
</feature>
<dbReference type="PROSITE" id="PS51318">
    <property type="entry name" value="TAT"/>
    <property type="match status" value="1"/>
</dbReference>
<gene>
    <name evidence="3" type="ORF">NMN56_011980</name>
</gene>
<feature type="compositionally biased region" description="Polar residues" evidence="1">
    <location>
        <begin position="74"/>
        <end position="86"/>
    </location>
</feature>
<evidence type="ECO:0000256" key="2">
    <source>
        <dbReference type="SAM" id="SignalP"/>
    </source>
</evidence>
<evidence type="ECO:0008006" key="5">
    <source>
        <dbReference type="Google" id="ProtNLM"/>
    </source>
</evidence>
<feature type="region of interest" description="Disordered" evidence="1">
    <location>
        <begin position="32"/>
        <end position="103"/>
    </location>
</feature>
<reference evidence="3 4" key="1">
    <citation type="submission" date="2023-05" db="EMBL/GenBank/DDBJ databases">
        <title>Streptantibioticus silvisoli sp. nov., acidotolerant actinomycetes 1 from pine litter.</title>
        <authorList>
            <person name="Swiecimska M."/>
            <person name="Golinska P."/>
            <person name="Sangal V."/>
            <person name="Wachnowicz B."/>
            <person name="Goodfellow M."/>
        </authorList>
    </citation>
    <scope>NUCLEOTIDE SEQUENCE [LARGE SCALE GENOMIC DNA]</scope>
    <source>
        <strain evidence="3 4">DSM 42109</strain>
    </source>
</reference>
<evidence type="ECO:0000256" key="1">
    <source>
        <dbReference type="SAM" id="MobiDB-lite"/>
    </source>
</evidence>
<protein>
    <recommendedName>
        <fullName evidence="5">Lipoprotein</fullName>
    </recommendedName>
</protein>